<dbReference type="EMBL" id="JMIY01000002">
    <property type="protein sequence ID" value="KCZ72707.1"/>
    <property type="molecule type" value="Genomic_DNA"/>
</dbReference>
<dbReference type="AlphaFoldDB" id="A0A062V5U3"/>
<dbReference type="GO" id="GO:0008757">
    <property type="term" value="F:S-adenosylmethionine-dependent methyltransferase activity"/>
    <property type="evidence" value="ECO:0007669"/>
    <property type="project" value="InterPro"/>
</dbReference>
<dbReference type="Gene3D" id="3.40.50.150">
    <property type="entry name" value="Vaccinia Virus protein VP39"/>
    <property type="match status" value="1"/>
</dbReference>
<organism evidence="2 3">
    <name type="scientific">Candidatus Methanoperedens nitratireducens</name>
    <dbReference type="NCBI Taxonomy" id="1392998"/>
    <lineage>
        <taxon>Archaea</taxon>
        <taxon>Methanobacteriati</taxon>
        <taxon>Methanobacteriota</taxon>
        <taxon>Stenosarchaea group</taxon>
        <taxon>Methanomicrobia</taxon>
        <taxon>Methanosarcinales</taxon>
        <taxon>ANME-2 cluster</taxon>
        <taxon>Candidatus Methanoperedentaceae</taxon>
        <taxon>Candidatus Methanoperedens</taxon>
    </lineage>
</organism>
<dbReference type="CDD" id="cd02440">
    <property type="entry name" value="AdoMet_MTases"/>
    <property type="match status" value="1"/>
</dbReference>
<evidence type="ECO:0000313" key="2">
    <source>
        <dbReference type="EMBL" id="KCZ72707.1"/>
    </source>
</evidence>
<reference evidence="2 3" key="1">
    <citation type="journal article" date="2013" name="Nature">
        <title>Anaerobic oxidation of methane coupled to nitrate reduction in a novel archaeal lineage.</title>
        <authorList>
            <person name="Haroon M.F."/>
            <person name="Hu S."/>
            <person name="Shi Y."/>
            <person name="Imelfort M."/>
            <person name="Keller J."/>
            <person name="Hugenholtz P."/>
            <person name="Yuan Z."/>
            <person name="Tyson G.W."/>
        </authorList>
    </citation>
    <scope>NUCLEOTIDE SEQUENCE [LARGE SCALE GENOMIC DNA]</scope>
    <source>
        <strain evidence="2 3">ANME-2d</strain>
    </source>
</reference>
<dbReference type="InterPro" id="IPR029063">
    <property type="entry name" value="SAM-dependent_MTases_sf"/>
</dbReference>
<keyword evidence="2" id="KW-0830">Ubiquinone</keyword>
<keyword evidence="2" id="KW-0489">Methyltransferase</keyword>
<gene>
    <name evidence="2" type="ORF">ANME2D_01138</name>
</gene>
<accession>A0A062V5U3</accession>
<keyword evidence="2" id="KW-0808">Transferase</keyword>
<proteinExistence type="predicted"/>
<keyword evidence="3" id="KW-1185">Reference proteome</keyword>
<dbReference type="RefSeq" id="WP_052368589.1">
    <property type="nucleotide sequence ID" value="NZ_JMIY01000002.1"/>
</dbReference>
<dbReference type="OrthoDB" id="57427at2157"/>
<dbReference type="InterPro" id="IPR013216">
    <property type="entry name" value="Methyltransf_11"/>
</dbReference>
<dbReference type="SUPFAM" id="SSF53335">
    <property type="entry name" value="S-adenosyl-L-methionine-dependent methyltransferases"/>
    <property type="match status" value="1"/>
</dbReference>
<name>A0A062V5U3_9EURY</name>
<comment type="caution">
    <text evidence="2">The sequence shown here is derived from an EMBL/GenBank/DDBJ whole genome shotgun (WGS) entry which is preliminary data.</text>
</comment>
<dbReference type="Proteomes" id="UP000027153">
    <property type="component" value="Unassembled WGS sequence"/>
</dbReference>
<protein>
    <submittedName>
        <fullName evidence="2">Methylase involved in ubiquinone/menaquinone biosynthesis</fullName>
    </submittedName>
</protein>
<evidence type="ECO:0000313" key="3">
    <source>
        <dbReference type="Proteomes" id="UP000027153"/>
    </source>
</evidence>
<dbReference type="Pfam" id="PF08241">
    <property type="entry name" value="Methyltransf_11"/>
    <property type="match status" value="1"/>
</dbReference>
<feature type="domain" description="Methyltransferase type 11" evidence="1">
    <location>
        <begin position="47"/>
        <end position="140"/>
    </location>
</feature>
<sequence>MVHREEKYWSKYARSYDEGVEYVVGKTLRQAIVKRLLGERDLGEVIEFGCGTGYFTKVIAKNARNIIATDLSDEMLEVARIHLKDFQNVTIQKANCESTSFPSQRFDTVFMANVIHTIENPYKALQESHRILRDGGLLLITSYTDYGVNWFEKIELSLRYLQKFGMPPGYYRNYSPNELARLVENAGFKVEEIQLISNKAKALYLKGRKFSS</sequence>
<dbReference type="GO" id="GO:0032259">
    <property type="term" value="P:methylation"/>
    <property type="evidence" value="ECO:0007669"/>
    <property type="project" value="UniProtKB-KW"/>
</dbReference>
<dbReference type="PANTHER" id="PTHR43861">
    <property type="entry name" value="TRANS-ACONITATE 2-METHYLTRANSFERASE-RELATED"/>
    <property type="match status" value="1"/>
</dbReference>
<evidence type="ECO:0000259" key="1">
    <source>
        <dbReference type="Pfam" id="PF08241"/>
    </source>
</evidence>